<reference evidence="2" key="1">
    <citation type="journal article" date="2013" name="Nature">
        <title>Pan genome of the phytoplankton Emiliania underpins its global distribution.</title>
        <authorList>
            <person name="Read B.A."/>
            <person name="Kegel J."/>
            <person name="Klute M.J."/>
            <person name="Kuo A."/>
            <person name="Lefebvre S.C."/>
            <person name="Maumus F."/>
            <person name="Mayer C."/>
            <person name="Miller J."/>
            <person name="Monier A."/>
            <person name="Salamov A."/>
            <person name="Young J."/>
            <person name="Aguilar M."/>
            <person name="Claverie J.M."/>
            <person name="Frickenhaus S."/>
            <person name="Gonzalez K."/>
            <person name="Herman E.K."/>
            <person name="Lin Y.C."/>
            <person name="Napier J."/>
            <person name="Ogata H."/>
            <person name="Sarno A.F."/>
            <person name="Shmutz J."/>
            <person name="Schroeder D."/>
            <person name="de Vargas C."/>
            <person name="Verret F."/>
            <person name="von Dassow P."/>
            <person name="Valentin K."/>
            <person name="Van de Peer Y."/>
            <person name="Wheeler G."/>
            <person name="Dacks J.B."/>
            <person name="Delwiche C.F."/>
            <person name="Dyhrman S.T."/>
            <person name="Glockner G."/>
            <person name="John U."/>
            <person name="Richards T."/>
            <person name="Worden A.Z."/>
            <person name="Zhang X."/>
            <person name="Grigoriev I.V."/>
            <person name="Allen A.E."/>
            <person name="Bidle K."/>
            <person name="Borodovsky M."/>
            <person name="Bowler C."/>
            <person name="Brownlee C."/>
            <person name="Cock J.M."/>
            <person name="Elias M."/>
            <person name="Gladyshev V.N."/>
            <person name="Groth M."/>
            <person name="Guda C."/>
            <person name="Hadaegh A."/>
            <person name="Iglesias-Rodriguez M.D."/>
            <person name="Jenkins J."/>
            <person name="Jones B.M."/>
            <person name="Lawson T."/>
            <person name="Leese F."/>
            <person name="Lindquist E."/>
            <person name="Lobanov A."/>
            <person name="Lomsadze A."/>
            <person name="Malik S.B."/>
            <person name="Marsh M.E."/>
            <person name="Mackinder L."/>
            <person name="Mock T."/>
            <person name="Mueller-Roeber B."/>
            <person name="Pagarete A."/>
            <person name="Parker M."/>
            <person name="Probert I."/>
            <person name="Quesneville H."/>
            <person name="Raines C."/>
            <person name="Rensing S.A."/>
            <person name="Riano-Pachon D.M."/>
            <person name="Richier S."/>
            <person name="Rokitta S."/>
            <person name="Shiraiwa Y."/>
            <person name="Soanes D.M."/>
            <person name="van der Giezen M."/>
            <person name="Wahlund T.M."/>
            <person name="Williams B."/>
            <person name="Wilson W."/>
            <person name="Wolfe G."/>
            <person name="Wurch L.L."/>
        </authorList>
    </citation>
    <scope>NUCLEOTIDE SEQUENCE</scope>
</reference>
<dbReference type="Proteomes" id="UP000013827">
    <property type="component" value="Unassembled WGS sequence"/>
</dbReference>
<dbReference type="AlphaFoldDB" id="A0A0D3JIU5"/>
<name>A0A0D3JIU5_EMIH1</name>
<proteinExistence type="predicted"/>
<organism evidence="1 2">
    <name type="scientific">Emiliania huxleyi (strain CCMP1516)</name>
    <dbReference type="NCBI Taxonomy" id="280463"/>
    <lineage>
        <taxon>Eukaryota</taxon>
        <taxon>Haptista</taxon>
        <taxon>Haptophyta</taxon>
        <taxon>Prymnesiophyceae</taxon>
        <taxon>Isochrysidales</taxon>
        <taxon>Noelaerhabdaceae</taxon>
        <taxon>Emiliania</taxon>
    </lineage>
</organism>
<dbReference type="PaxDb" id="2903-EOD23430"/>
<keyword evidence="2" id="KW-1185">Reference proteome</keyword>
<dbReference type="EnsemblProtists" id="EOD23430">
    <property type="protein sequence ID" value="EOD23430"/>
    <property type="gene ID" value="EMIHUDRAFT_458028"/>
</dbReference>
<evidence type="ECO:0008006" key="3">
    <source>
        <dbReference type="Google" id="ProtNLM"/>
    </source>
</evidence>
<dbReference type="KEGG" id="ehx:EMIHUDRAFT_458028"/>
<dbReference type="GeneID" id="17268974"/>
<dbReference type="HOGENOM" id="CLU_846208_0_0_1"/>
<evidence type="ECO:0000313" key="2">
    <source>
        <dbReference type="Proteomes" id="UP000013827"/>
    </source>
</evidence>
<protein>
    <recommendedName>
        <fullName evidence="3">PD-(D/E)XK endonuclease-like domain-containing protein</fullName>
    </recommendedName>
</protein>
<dbReference type="RefSeq" id="XP_005775859.1">
    <property type="nucleotide sequence ID" value="XM_005775802.1"/>
</dbReference>
<sequence length="329" mass="35697">MLFQPLFKAPAGPPFDHCDVSFSNSYVDFLLLRFVSGGGGAVVAELTVIDAKATGKVKVGAMVQVAYYALLLETLIATDPRLAGVRRHLRLARHGGVWLYGEAAPAPFLLREVRDKVDAFLRGGGGLRALLSRRRKQQTYRSQEWRLAPSCRNCGFHDDCRADALPAGARATLHALGLPLRDRRQLERAAGGASLDALVTLAAQPQPDGARRRLLSRSLQIGYAPDGQPRTPAGVPSPRVRALVQGNPMLTGQSSLTLPQRETVALFLTILEDPSARSAYAWALGVRERCPGKGAFELVNSSFIPPSDMIPLPCPTCSPHRPLQREGQR</sequence>
<accession>A0A0D3JIU5</accession>
<evidence type="ECO:0000313" key="1">
    <source>
        <dbReference type="EnsemblProtists" id="EOD23430"/>
    </source>
</evidence>
<reference evidence="1" key="2">
    <citation type="submission" date="2024-10" db="UniProtKB">
        <authorList>
            <consortium name="EnsemblProtists"/>
        </authorList>
    </citation>
    <scope>IDENTIFICATION</scope>
</reference>